<organism evidence="2 3">
    <name type="scientific">Exophiala xenobiotica</name>
    <dbReference type="NCBI Taxonomy" id="348802"/>
    <lineage>
        <taxon>Eukaryota</taxon>
        <taxon>Fungi</taxon>
        <taxon>Dikarya</taxon>
        <taxon>Ascomycota</taxon>
        <taxon>Pezizomycotina</taxon>
        <taxon>Eurotiomycetes</taxon>
        <taxon>Chaetothyriomycetidae</taxon>
        <taxon>Chaetothyriales</taxon>
        <taxon>Herpotrichiellaceae</taxon>
        <taxon>Exophiala</taxon>
    </lineage>
</organism>
<reference evidence="2 3" key="1">
    <citation type="submission" date="2015-01" db="EMBL/GenBank/DDBJ databases">
        <title>The Genome Sequence of Exophiala xenobiotica CBS118157.</title>
        <authorList>
            <consortium name="The Broad Institute Genomics Platform"/>
            <person name="Cuomo C."/>
            <person name="de Hoog S."/>
            <person name="Gorbushina A."/>
            <person name="Stielow B."/>
            <person name="Teixiera M."/>
            <person name="Abouelleil A."/>
            <person name="Chapman S.B."/>
            <person name="Priest M."/>
            <person name="Young S.K."/>
            <person name="Wortman J."/>
            <person name="Nusbaum C."/>
            <person name="Birren B."/>
        </authorList>
    </citation>
    <scope>NUCLEOTIDE SEQUENCE [LARGE SCALE GENOMIC DNA]</scope>
    <source>
        <strain evidence="2 3">CBS 118157</strain>
    </source>
</reference>
<dbReference type="OrthoDB" id="5398531at2759"/>
<evidence type="ECO:0000313" key="3">
    <source>
        <dbReference type="Proteomes" id="UP000054342"/>
    </source>
</evidence>
<feature type="signal peptide" evidence="1">
    <location>
        <begin position="1"/>
        <end position="18"/>
    </location>
</feature>
<keyword evidence="1" id="KW-0732">Signal</keyword>
<dbReference type="HOGENOM" id="CLU_994105_0_0_1"/>
<dbReference type="EMBL" id="KN847319">
    <property type="protein sequence ID" value="KIW55648.1"/>
    <property type="molecule type" value="Genomic_DNA"/>
</dbReference>
<proteinExistence type="predicted"/>
<sequence length="280" mass="29268">MIFAKFVLTAQLLAVATAQTTDTCFSGSVTVASVLTACNYLSSAYQSCNTKTGSALDACVCRQDVFAAIYDCESEDRECYDSYVFDEPNQYVLGNWSLQCDTYTTSAFSTPTLRTPTTTIVLPASSNTNACSSIESVCETAYSIEDCYTQFPAASQTAQFKSCACRPDFYSAASVCEYDGNITCFSRPATLASIDLWQACGITALPGATDTAVVTVPLGTSTTETSITPAPKSVTASSASATTSSASATSSSGSAHHFAPGGWQVAAALVASFGLSSRVW</sequence>
<dbReference type="Proteomes" id="UP000054342">
    <property type="component" value="Unassembled WGS sequence"/>
</dbReference>
<name>A0A0D2EJQ0_9EURO</name>
<keyword evidence="3" id="KW-1185">Reference proteome</keyword>
<dbReference type="AlphaFoldDB" id="A0A0D2EJQ0"/>
<dbReference type="RefSeq" id="XP_013316232.1">
    <property type="nucleotide sequence ID" value="XM_013460778.1"/>
</dbReference>
<protein>
    <recommendedName>
        <fullName evidence="4">Extracellular membrane protein CFEM domain-containing protein</fullName>
    </recommendedName>
</protein>
<evidence type="ECO:0000256" key="1">
    <source>
        <dbReference type="SAM" id="SignalP"/>
    </source>
</evidence>
<gene>
    <name evidence="2" type="ORF">PV05_04379</name>
</gene>
<evidence type="ECO:0000313" key="2">
    <source>
        <dbReference type="EMBL" id="KIW55648.1"/>
    </source>
</evidence>
<feature type="chain" id="PRO_5002241256" description="Extracellular membrane protein CFEM domain-containing protein" evidence="1">
    <location>
        <begin position="19"/>
        <end position="280"/>
    </location>
</feature>
<dbReference type="GeneID" id="25326287"/>
<accession>A0A0D2EJQ0</accession>
<evidence type="ECO:0008006" key="4">
    <source>
        <dbReference type="Google" id="ProtNLM"/>
    </source>
</evidence>